<dbReference type="Pfam" id="PF02687">
    <property type="entry name" value="FtsX"/>
    <property type="match status" value="2"/>
</dbReference>
<protein>
    <submittedName>
        <fullName evidence="8">FtsX-like permease family protein</fullName>
    </submittedName>
</protein>
<keyword evidence="4 6" id="KW-1133">Transmembrane helix</keyword>
<feature type="transmembrane region" description="Helical" evidence="6">
    <location>
        <begin position="703"/>
        <end position="726"/>
    </location>
</feature>
<feature type="transmembrane region" description="Helical" evidence="6">
    <location>
        <begin position="20"/>
        <end position="40"/>
    </location>
</feature>
<keyword evidence="3 6" id="KW-0812">Transmembrane</keyword>
<feature type="transmembrane region" description="Helical" evidence="6">
    <location>
        <begin position="308"/>
        <end position="334"/>
    </location>
</feature>
<feature type="transmembrane region" description="Helical" evidence="6">
    <location>
        <begin position="385"/>
        <end position="410"/>
    </location>
</feature>
<feature type="transmembrane region" description="Helical" evidence="6">
    <location>
        <begin position="416"/>
        <end position="439"/>
    </location>
</feature>
<dbReference type="PANTHER" id="PTHR30287">
    <property type="entry name" value="MEMBRANE COMPONENT OF PREDICTED ABC SUPERFAMILY METABOLITE UPTAKE TRANSPORTER"/>
    <property type="match status" value="1"/>
</dbReference>
<evidence type="ECO:0000256" key="3">
    <source>
        <dbReference type="ARBA" id="ARBA00022692"/>
    </source>
</evidence>
<dbReference type="InterPro" id="IPR003838">
    <property type="entry name" value="ABC3_permease_C"/>
</dbReference>
<proteinExistence type="predicted"/>
<gene>
    <name evidence="8" type="ORF">JY500_09825</name>
</gene>
<dbReference type="PANTHER" id="PTHR30287:SF1">
    <property type="entry name" value="INNER MEMBRANE PROTEIN"/>
    <property type="match status" value="1"/>
</dbReference>
<organism evidence="8 9">
    <name type="scientific">Niveibacterium microcysteis</name>
    <dbReference type="NCBI Taxonomy" id="2811415"/>
    <lineage>
        <taxon>Bacteria</taxon>
        <taxon>Pseudomonadati</taxon>
        <taxon>Pseudomonadota</taxon>
        <taxon>Betaproteobacteria</taxon>
        <taxon>Rhodocyclales</taxon>
        <taxon>Rhodocyclaceae</taxon>
        <taxon>Niveibacterium</taxon>
    </lineage>
</organism>
<accession>A0ABX7MB19</accession>
<evidence type="ECO:0000313" key="9">
    <source>
        <dbReference type="Proteomes" id="UP000663570"/>
    </source>
</evidence>
<feature type="transmembrane region" description="Helical" evidence="6">
    <location>
        <begin position="793"/>
        <end position="813"/>
    </location>
</feature>
<dbReference type="RefSeq" id="WP_206256221.1">
    <property type="nucleotide sequence ID" value="NZ_CP071060.1"/>
</dbReference>
<name>A0ABX7MB19_9RHOO</name>
<evidence type="ECO:0000313" key="8">
    <source>
        <dbReference type="EMBL" id="QSI78881.1"/>
    </source>
</evidence>
<dbReference type="Proteomes" id="UP000663570">
    <property type="component" value="Chromosome"/>
</dbReference>
<evidence type="ECO:0000256" key="6">
    <source>
        <dbReference type="SAM" id="Phobius"/>
    </source>
</evidence>
<keyword evidence="2" id="KW-1003">Cell membrane</keyword>
<evidence type="ECO:0000256" key="2">
    <source>
        <dbReference type="ARBA" id="ARBA00022475"/>
    </source>
</evidence>
<dbReference type="EMBL" id="CP071060">
    <property type="protein sequence ID" value="QSI78881.1"/>
    <property type="molecule type" value="Genomic_DNA"/>
</dbReference>
<feature type="domain" description="ABC3 transporter permease C-terminal" evidence="7">
    <location>
        <begin position="710"/>
        <end position="823"/>
    </location>
</feature>
<keyword evidence="5 6" id="KW-0472">Membrane</keyword>
<evidence type="ECO:0000256" key="4">
    <source>
        <dbReference type="ARBA" id="ARBA00022989"/>
    </source>
</evidence>
<evidence type="ECO:0000256" key="5">
    <source>
        <dbReference type="ARBA" id="ARBA00023136"/>
    </source>
</evidence>
<feature type="transmembrane region" description="Helical" evidence="6">
    <location>
        <begin position="256"/>
        <end position="275"/>
    </location>
</feature>
<feature type="domain" description="ABC3 transporter permease C-terminal" evidence="7">
    <location>
        <begin position="259"/>
        <end position="374"/>
    </location>
</feature>
<feature type="transmembrane region" description="Helical" evidence="6">
    <location>
        <begin position="758"/>
        <end position="781"/>
    </location>
</feature>
<keyword evidence="9" id="KW-1185">Reference proteome</keyword>
<feature type="transmembrane region" description="Helical" evidence="6">
    <location>
        <begin position="346"/>
        <end position="364"/>
    </location>
</feature>
<comment type="subcellular location">
    <subcellularLocation>
        <location evidence="1">Cell membrane</location>
        <topology evidence="1">Multi-pass membrane protein</topology>
    </subcellularLocation>
</comment>
<dbReference type="InterPro" id="IPR038766">
    <property type="entry name" value="Membrane_comp_ABC_pdt"/>
</dbReference>
<evidence type="ECO:0000256" key="1">
    <source>
        <dbReference type="ARBA" id="ARBA00004651"/>
    </source>
</evidence>
<evidence type="ECO:0000259" key="7">
    <source>
        <dbReference type="Pfam" id="PF02687"/>
    </source>
</evidence>
<sequence>MALLRLALNTLRRDLRAGELNLLLVALVLAVASLTSVAFLTDRVGRALDRDANQLLGGDMLLVADHPLPPVFTNDARARGLRQAQTWLFSSMVSTAEQAQLAGVKAASADYPLRGGLRVRADMAAPERPVTTGPARGEAWLDERLIAALGVRVGDEVGVGLLKLRVAAILSYEPDRGTNFFALAPRLMMNLDDVPASGLVQPGSRVTYRLHVAGDAPTVAAFERASKPRLTRGESIESIANARPELREMLERAHRFLSLAALLAVVLSAVAVGLATRRFVLRHVDGCAVMRCFGATQRTLLSVFLSEFVLLGLLAAVLGAVLGLLAHLLLAVALSTLIATDLPLPSVWPALQGMVASLVLLLGFSMPQLLRLGRVSTLRVLRREWASFEATGSLAWLAAGLALTALMLWVARDWRLGAWVAGGFAVALLGYGLVARLAIGLFARTRRLTGAAGGGWRYGLASLGRRSLGATVQAVSLALGVTAMLLLSVGHGDLLDGWRRKLPPDAPNRFIINIQPEQLDGIRQRFESVRLAPPDLMPMIRGRLVTINGRAVDPGAYEDGRAQRLAEREFNLSHSARMQEGNRVVAGAWHGNTEKPEFSVEQGIAKTLGLKIGDRLRFDIAGTPVEAPVTSLRALEWDSMRVNFFVIGSPGLLAGQPTSYITSFYLPPQHNALTTALVRDYPNLTIIDTSAILGQMQQTTDTLIGAVKLVFGLALVAGLIVMAAALQATHDERAHELAILRTLGARDGQLRSALLAEFAALGLVAALLGCCGALGVGWALATQVFQFAYAPSLGAFAAAAAVAVVAVVVAGWAGTRRVLRTPPLASLRALA</sequence>
<reference evidence="8 9" key="1">
    <citation type="submission" date="2021-02" db="EMBL/GenBank/DDBJ databases">
        <title>Niveibacterium changnyeongensis HC41.</title>
        <authorList>
            <person name="Kang M."/>
        </authorList>
    </citation>
    <scope>NUCLEOTIDE SEQUENCE [LARGE SCALE GENOMIC DNA]</scope>
    <source>
        <strain evidence="8 9">HC41</strain>
    </source>
</reference>